<dbReference type="SUPFAM" id="SSF54197">
    <property type="entry name" value="HIT-like"/>
    <property type="match status" value="1"/>
</dbReference>
<keyword evidence="2" id="KW-0378">Hydrolase</keyword>
<evidence type="ECO:0000256" key="1">
    <source>
        <dbReference type="ARBA" id="ARBA00022741"/>
    </source>
</evidence>
<reference evidence="5 6" key="1">
    <citation type="journal article" date="2007" name="Science">
        <title>The Chlamydomonas genome reveals the evolution of key animal and plant functions.</title>
        <authorList>
            <person name="Merchant S.S."/>
            <person name="Prochnik S.E."/>
            <person name="Vallon O."/>
            <person name="Harris E.H."/>
            <person name="Karpowicz S.J."/>
            <person name="Witman G.B."/>
            <person name="Terry A."/>
            <person name="Salamov A."/>
            <person name="Fritz-Laylin L.K."/>
            <person name="Marechal-Drouard L."/>
            <person name="Marshall W.F."/>
            <person name="Qu L.H."/>
            <person name="Nelson D.R."/>
            <person name="Sanderfoot A.A."/>
            <person name="Spalding M.H."/>
            <person name="Kapitonov V.V."/>
            <person name="Ren Q."/>
            <person name="Ferris P."/>
            <person name="Lindquist E."/>
            <person name="Shapiro H."/>
            <person name="Lucas S.M."/>
            <person name="Grimwood J."/>
            <person name="Schmutz J."/>
            <person name="Cardol P."/>
            <person name="Cerutti H."/>
            <person name="Chanfreau G."/>
            <person name="Chen C.L."/>
            <person name="Cognat V."/>
            <person name="Croft M.T."/>
            <person name="Dent R."/>
            <person name="Dutcher S."/>
            <person name="Fernandez E."/>
            <person name="Fukuzawa H."/>
            <person name="Gonzalez-Ballester D."/>
            <person name="Gonzalez-Halphen D."/>
            <person name="Hallmann A."/>
            <person name="Hanikenne M."/>
            <person name="Hippler M."/>
            <person name="Inwood W."/>
            <person name="Jabbari K."/>
            <person name="Kalanon M."/>
            <person name="Kuras R."/>
            <person name="Lefebvre P.A."/>
            <person name="Lemaire S.D."/>
            <person name="Lobanov A.V."/>
            <person name="Lohr M."/>
            <person name="Manuell A."/>
            <person name="Meier I."/>
            <person name="Mets L."/>
            <person name="Mittag M."/>
            <person name="Mittelmeier T."/>
            <person name="Moroney J.V."/>
            <person name="Moseley J."/>
            <person name="Napoli C."/>
            <person name="Nedelcu A.M."/>
            <person name="Niyogi K."/>
            <person name="Novoselov S.V."/>
            <person name="Paulsen I.T."/>
            <person name="Pazour G."/>
            <person name="Purton S."/>
            <person name="Ral J.P."/>
            <person name="Riano-Pachon D.M."/>
            <person name="Riekhof W."/>
            <person name="Rymarquis L."/>
            <person name="Schroda M."/>
            <person name="Stern D."/>
            <person name="Umen J."/>
            <person name="Willows R."/>
            <person name="Wilson N."/>
            <person name="Zimmer S.L."/>
            <person name="Allmer J."/>
            <person name="Balk J."/>
            <person name="Bisova K."/>
            <person name="Chen C.J."/>
            <person name="Elias M."/>
            <person name="Gendler K."/>
            <person name="Hauser C."/>
            <person name="Lamb M.R."/>
            <person name="Ledford H."/>
            <person name="Long J.C."/>
            <person name="Minagawa J."/>
            <person name="Page M.D."/>
            <person name="Pan J."/>
            <person name="Pootakham W."/>
            <person name="Roje S."/>
            <person name="Rose A."/>
            <person name="Stahlberg E."/>
            <person name="Terauchi A.M."/>
            <person name="Yang P."/>
            <person name="Ball S."/>
            <person name="Bowler C."/>
            <person name="Dieckmann C.L."/>
            <person name="Gladyshev V.N."/>
            <person name="Green P."/>
            <person name="Jorgensen R."/>
            <person name="Mayfield S."/>
            <person name="Mueller-Roeber B."/>
            <person name="Rajamani S."/>
            <person name="Sayre R.T."/>
            <person name="Brokstein P."/>
            <person name="Dubchak I."/>
            <person name="Goodstein D."/>
            <person name="Hornick L."/>
            <person name="Huang Y.W."/>
            <person name="Jhaveri J."/>
            <person name="Luo Y."/>
            <person name="Martinez D."/>
            <person name="Ngau W.C."/>
            <person name="Otillar B."/>
            <person name="Poliakov A."/>
            <person name="Porter A."/>
            <person name="Szajkowski L."/>
            <person name="Werner G."/>
            <person name="Zhou K."/>
            <person name="Grigoriev I.V."/>
            <person name="Rokhsar D.S."/>
            <person name="Grossman A.R."/>
        </authorList>
    </citation>
    <scope>NUCLEOTIDE SEQUENCE [LARGE SCALE GENOMIC DNA]</scope>
    <source>
        <strain evidence="6">CC-503</strain>
    </source>
</reference>
<dbReference type="OrthoDB" id="1915375at2759"/>
<dbReference type="InterPro" id="IPR011146">
    <property type="entry name" value="HIT-like"/>
</dbReference>
<feature type="active site" description="Tele-AMP-histidine intermediate" evidence="3">
    <location>
        <position position="120"/>
    </location>
</feature>
<name>A8IEX6_CHLRE</name>
<dbReference type="STRING" id="3055.A8IEX6"/>
<dbReference type="Pfam" id="PF11969">
    <property type="entry name" value="DcpS_C"/>
    <property type="match status" value="1"/>
</dbReference>
<dbReference type="PROSITE" id="PS51084">
    <property type="entry name" value="HIT_2"/>
    <property type="match status" value="1"/>
</dbReference>
<evidence type="ECO:0000313" key="6">
    <source>
        <dbReference type="Proteomes" id="UP000006906"/>
    </source>
</evidence>
<protein>
    <submittedName>
        <fullName evidence="5">Uncharacterized protein</fullName>
    </submittedName>
</protein>
<dbReference type="RefSeq" id="XP_001703496.1">
    <property type="nucleotide sequence ID" value="XM_001703444.2"/>
</dbReference>
<dbReference type="PANTHER" id="PTHR12486">
    <property type="entry name" value="APRATAXIN-RELATED"/>
    <property type="match status" value="1"/>
</dbReference>
<dbReference type="HOGENOM" id="CLU_056776_4_3_1"/>
<dbReference type="PANTHER" id="PTHR12486:SF5">
    <property type="entry name" value="ADENOSINE 5'-MONOPHOSPHORAMIDASE HINT3"/>
    <property type="match status" value="1"/>
</dbReference>
<dbReference type="Proteomes" id="UP000006906">
    <property type="component" value="Chromosome 3"/>
</dbReference>
<dbReference type="OMA" id="WYLTEEM"/>
<dbReference type="AlphaFoldDB" id="A8IEX6"/>
<evidence type="ECO:0000313" key="5">
    <source>
        <dbReference type="EMBL" id="PNW85042.1"/>
    </source>
</evidence>
<proteinExistence type="predicted"/>
<dbReference type="PaxDb" id="3055-EDP06178"/>
<dbReference type="eggNOG" id="KOG4359">
    <property type="taxonomic scope" value="Eukaryota"/>
</dbReference>
<dbReference type="GeneID" id="5728970"/>
<accession>A8IEX6</accession>
<sequence length="177" mass="19496">MGGLCDSCCPRRGKAGMYRDKPVPDCPFCGIVGGDTPERVIFRSDRLIAFPSIRPQAAVHLLVVPHSHVPNTDVLGADDLELVEEMERVGRDLLARTAPAGSELKFGYHVPPWRSVDHLHLHCMALPHSPPWTAVKYMLPGVWLSSADLVVRLRRRRRQRQRPGLLQQEGGAGGAAA</sequence>
<dbReference type="KEGG" id="cre:CHLRE_03g169200v5"/>
<dbReference type="PRINTS" id="PR00332">
    <property type="entry name" value="HISTRIAD"/>
</dbReference>
<dbReference type="Gramene" id="PNW85042">
    <property type="protein sequence ID" value="PNW85042"/>
    <property type="gene ID" value="CHLRE_03g169200v5"/>
</dbReference>
<dbReference type="EMBL" id="CM008964">
    <property type="protein sequence ID" value="PNW85042.1"/>
    <property type="molecule type" value="Genomic_DNA"/>
</dbReference>
<dbReference type="GO" id="GO:0000166">
    <property type="term" value="F:nucleotide binding"/>
    <property type="evidence" value="ECO:0007669"/>
    <property type="project" value="UniProtKB-KW"/>
</dbReference>
<organism evidence="5 6">
    <name type="scientific">Chlamydomonas reinhardtii</name>
    <name type="common">Chlamydomonas smithii</name>
    <dbReference type="NCBI Taxonomy" id="3055"/>
    <lineage>
        <taxon>Eukaryota</taxon>
        <taxon>Viridiplantae</taxon>
        <taxon>Chlorophyta</taxon>
        <taxon>core chlorophytes</taxon>
        <taxon>Chlorophyceae</taxon>
        <taxon>CS clade</taxon>
        <taxon>Chlamydomonadales</taxon>
        <taxon>Chlamydomonadaceae</taxon>
        <taxon>Chlamydomonas</taxon>
    </lineage>
</organism>
<keyword evidence="1" id="KW-0547">Nucleotide-binding</keyword>
<dbReference type="Gene3D" id="3.30.428.10">
    <property type="entry name" value="HIT-like"/>
    <property type="match status" value="1"/>
</dbReference>
<dbReference type="GO" id="GO:0047627">
    <property type="term" value="F:adenylylsulfatase activity"/>
    <property type="evidence" value="ECO:0007669"/>
    <property type="project" value="UniProtKB-ARBA"/>
</dbReference>
<keyword evidence="6" id="KW-1185">Reference proteome</keyword>
<dbReference type="FunCoup" id="A8IEX6">
    <property type="interactions" value="1147"/>
</dbReference>
<dbReference type="InterPro" id="IPR001310">
    <property type="entry name" value="Histidine_triad_HIT"/>
</dbReference>
<evidence type="ECO:0000256" key="2">
    <source>
        <dbReference type="ARBA" id="ARBA00022801"/>
    </source>
</evidence>
<evidence type="ECO:0000256" key="4">
    <source>
        <dbReference type="PIRSR" id="PIRSR601310-3"/>
    </source>
</evidence>
<dbReference type="InParanoid" id="A8IEX6"/>
<gene>
    <name evidence="5" type="ORF">CHLRE_03g169200v5</name>
</gene>
<feature type="short sequence motif" description="Histidine triad motif" evidence="4">
    <location>
        <begin position="118"/>
        <end position="122"/>
    </location>
</feature>
<dbReference type="InterPro" id="IPR036265">
    <property type="entry name" value="HIT-like_sf"/>
</dbReference>
<evidence type="ECO:0000256" key="3">
    <source>
        <dbReference type="PIRSR" id="PIRSR601310-1"/>
    </source>
</evidence>